<organism evidence="1 2">
    <name type="scientific">Shewanella sairae</name>
    <dbReference type="NCBI Taxonomy" id="190310"/>
    <lineage>
        <taxon>Bacteria</taxon>
        <taxon>Pseudomonadati</taxon>
        <taxon>Pseudomonadota</taxon>
        <taxon>Gammaproteobacteria</taxon>
        <taxon>Alteromonadales</taxon>
        <taxon>Shewanellaceae</taxon>
        <taxon>Shewanella</taxon>
    </lineage>
</organism>
<dbReference type="Proteomes" id="UP000887104">
    <property type="component" value="Unassembled WGS sequence"/>
</dbReference>
<evidence type="ECO:0000313" key="1">
    <source>
        <dbReference type="EMBL" id="GIU51792.1"/>
    </source>
</evidence>
<protein>
    <submittedName>
        <fullName evidence="1">Uncharacterized protein</fullName>
    </submittedName>
</protein>
<reference evidence="1" key="1">
    <citation type="submission" date="2021-05" db="EMBL/GenBank/DDBJ databases">
        <title>Molecular characterization for Shewanella algae harboring chromosomal blaOXA-55-like strains isolated from clinical and environment sample.</title>
        <authorList>
            <person name="Ohama Y."/>
            <person name="Aoki K."/>
            <person name="Harada S."/>
            <person name="Moriya K."/>
            <person name="Ishii Y."/>
            <person name="Tateda K."/>
        </authorList>
    </citation>
    <scope>NUCLEOTIDE SEQUENCE</scope>
    <source>
        <strain evidence="1">JCM 11563</strain>
    </source>
</reference>
<accession>A0ABQ4PR81</accession>
<name>A0ABQ4PR81_9GAMM</name>
<sequence>MASLAQVSFGGETANETQKSYVANDITSFFSPDRASDYYAYSTRREDTAMLFEEALMSHRYGILRDVAITDKPDNPTASSITVDWGQRGRIGDEKLQRRAAFVIDQMMPELNGLSLVSGLPNPIEMNQGQSWSDNLAISPNISPSNSRVQTLQQSAKFRSSFPDLRFSGDRHKQAVE</sequence>
<proteinExistence type="predicted"/>
<gene>
    <name evidence="1" type="ORF">TUM4438_42650</name>
</gene>
<comment type="caution">
    <text evidence="1">The sequence shown here is derived from an EMBL/GenBank/DDBJ whole genome shotgun (WGS) entry which is preliminary data.</text>
</comment>
<evidence type="ECO:0000313" key="2">
    <source>
        <dbReference type="Proteomes" id="UP000887104"/>
    </source>
</evidence>
<dbReference type="EMBL" id="BPEY01000132">
    <property type="protein sequence ID" value="GIU51792.1"/>
    <property type="molecule type" value="Genomic_DNA"/>
</dbReference>
<keyword evidence="2" id="KW-1185">Reference proteome</keyword>